<comment type="caution">
    <text evidence="1">The sequence shown here is derived from an EMBL/GenBank/DDBJ whole genome shotgun (WGS) entry which is preliminary data.</text>
</comment>
<evidence type="ECO:0000313" key="2">
    <source>
        <dbReference type="Proteomes" id="UP000031978"/>
    </source>
</evidence>
<organism evidence="1 2">
    <name type="scientific">Bacillus pumilus</name>
    <name type="common">Bacillus mesentericus</name>
    <dbReference type="NCBI Taxonomy" id="1408"/>
    <lineage>
        <taxon>Bacteria</taxon>
        <taxon>Bacillati</taxon>
        <taxon>Bacillota</taxon>
        <taxon>Bacilli</taxon>
        <taxon>Bacillales</taxon>
        <taxon>Bacillaceae</taxon>
        <taxon>Bacillus</taxon>
    </lineage>
</organism>
<accession>A0AB34QQL0</accession>
<protein>
    <submittedName>
        <fullName evidence="1">Uncharacterized protein</fullName>
    </submittedName>
</protein>
<evidence type="ECO:0000313" key="1">
    <source>
        <dbReference type="EMBL" id="KIL12273.1"/>
    </source>
</evidence>
<dbReference type="EMBL" id="JXCL01000040">
    <property type="protein sequence ID" value="KIL12273.1"/>
    <property type="molecule type" value="Genomic_DNA"/>
</dbReference>
<reference evidence="1 2" key="1">
    <citation type="submission" date="2014-12" db="EMBL/GenBank/DDBJ databases">
        <title>Draft Genome Sequences of Five Spore-Forming Food Isolates of Bacillus pumilus.</title>
        <authorList>
            <person name="de Jong A."/>
            <person name="van Heel A.J."/>
            <person name="Montalban-Lopez M."/>
            <person name="Krawczyk A.O."/>
            <person name="Berendsen E.M."/>
            <person name="Wells-Bennik M."/>
            <person name="Kuipers O.P."/>
        </authorList>
    </citation>
    <scope>NUCLEOTIDE SEQUENCE [LARGE SCALE GENOMIC DNA]</scope>
    <source>
        <strain evidence="1 2">B4127</strain>
    </source>
</reference>
<name>A0AB34QQL0_BACPU</name>
<sequence length="45" mass="5510">MYTIIYIEQKFLKHIDKERLFCYYLIIQEGVIKCLETEVRLNGQL</sequence>
<dbReference type="AlphaFoldDB" id="A0AB34QQL0"/>
<proteinExistence type="predicted"/>
<dbReference type="Proteomes" id="UP000031978">
    <property type="component" value="Unassembled WGS sequence"/>
</dbReference>
<gene>
    <name evidence="1" type="ORF">B4127_1604</name>
</gene>